<keyword evidence="1" id="KW-0238">DNA-binding</keyword>
<dbReference type="AlphaFoldDB" id="A0A6J8CBS1"/>
<dbReference type="GO" id="GO:0003677">
    <property type="term" value="F:DNA binding"/>
    <property type="evidence" value="ECO:0007669"/>
    <property type="project" value="UniProtKB-KW"/>
</dbReference>
<evidence type="ECO:0000256" key="1">
    <source>
        <dbReference type="ARBA" id="ARBA00023125"/>
    </source>
</evidence>
<name>A0A6J8CBS1_MYTCO</name>
<dbReference type="EMBL" id="CACVKT020005076">
    <property type="protein sequence ID" value="CAC5392796.1"/>
    <property type="molecule type" value="Genomic_DNA"/>
</dbReference>
<dbReference type="Proteomes" id="UP000507470">
    <property type="component" value="Unassembled WGS sequence"/>
</dbReference>
<keyword evidence="3" id="KW-1185">Reference proteome</keyword>
<dbReference type="OrthoDB" id="6156806at2759"/>
<dbReference type="PANTHER" id="PTHR46704">
    <property type="entry name" value="CXC DOMAIN-CONTAINING PROTEIN-RELATED"/>
    <property type="match status" value="1"/>
</dbReference>
<gene>
    <name evidence="2" type="ORF">MCOR_27704</name>
</gene>
<dbReference type="InterPro" id="IPR010998">
    <property type="entry name" value="Integrase_recombinase_N"/>
</dbReference>
<accession>A0A6J8CBS1</accession>
<organism evidence="2 3">
    <name type="scientific">Mytilus coruscus</name>
    <name type="common">Sea mussel</name>
    <dbReference type="NCBI Taxonomy" id="42192"/>
    <lineage>
        <taxon>Eukaryota</taxon>
        <taxon>Metazoa</taxon>
        <taxon>Spiralia</taxon>
        <taxon>Lophotrochozoa</taxon>
        <taxon>Mollusca</taxon>
        <taxon>Bivalvia</taxon>
        <taxon>Autobranchia</taxon>
        <taxon>Pteriomorphia</taxon>
        <taxon>Mytilida</taxon>
        <taxon>Mytiloidea</taxon>
        <taxon>Mytilidae</taxon>
        <taxon>Mytilinae</taxon>
        <taxon>Mytilus</taxon>
    </lineage>
</organism>
<dbReference type="PANTHER" id="PTHR46704:SF9">
    <property type="entry name" value="BHLH DOMAIN-CONTAINING PROTEIN"/>
    <property type="match status" value="1"/>
</dbReference>
<proteinExistence type="predicted"/>
<evidence type="ECO:0000313" key="2">
    <source>
        <dbReference type="EMBL" id="CAC5392796.1"/>
    </source>
</evidence>
<reference evidence="2 3" key="1">
    <citation type="submission" date="2020-06" db="EMBL/GenBank/DDBJ databases">
        <authorList>
            <person name="Li R."/>
            <person name="Bekaert M."/>
        </authorList>
    </citation>
    <scope>NUCLEOTIDE SEQUENCE [LARGE SCALE GENOMIC DNA]</scope>
    <source>
        <strain evidence="3">wild</strain>
    </source>
</reference>
<protein>
    <submittedName>
        <fullName evidence="2">Uncharacterized protein</fullName>
    </submittedName>
</protein>
<dbReference type="Gene3D" id="1.10.150.130">
    <property type="match status" value="1"/>
</dbReference>
<sequence>MLPYFFVANKNNYSRWTPVYLLDMLNLPTEAEGLFSMGFFSVRQKVGSFNGVWSDMATEKTVIKVSKGDGGIVGLTRKKASLIRWNLTRHVLSQITSAMRARACLVQVDDQYHDEAKPAAMKRDEKHVQDLIVNITENMTNPFDVDNHPRQLINISTGLYASHDIEDSLLKSVETGRTKKKIFVESSLSTDKAGSFYHPIQRSGLKTFEDMNPKVQLKCKSGQVVKGHLNPELVFRRALSLTKCRDDVSVETVLSYPICPIPTALFHDDGTMRKTNKSDLAHELENLVGSVPNIPPFDHSATVLIRDGMSLVQSFDVKRMSTFGDLAKSYIMQVQSCFRFTDKVVDVFDRYDTEHSIKSAERHRRSATTTTQKFKMLRASGRKRIAPKGRSDNVAQAAKSTVLRPKNDGDAGIRNRSTEIPVATTSLSSEVVSMAPVTKPLLLLNPLLNQVISFRTLAPEADQNSIGHSCGVSYGHFESGVDFLMNNSVAPSTAKLYTRALNLFNSFRKDIGLAKEWHVPLHDIIAFIAYMYKLGFAHSTINSYISGFSLHNKLNYYEDYTQKFIVRKMLDGVKRSRSTQMDTRLPISRELLRRILSILSCICSSAYEARLFKAVFSLAFHGLFRVGELTVQNMSNTCSANHALNKNDVKIYKII</sequence>
<dbReference type="SUPFAM" id="SSF47823">
    <property type="entry name" value="lambda integrase-like, N-terminal domain"/>
    <property type="match status" value="1"/>
</dbReference>
<evidence type="ECO:0000313" key="3">
    <source>
        <dbReference type="Proteomes" id="UP000507470"/>
    </source>
</evidence>